<evidence type="ECO:0000313" key="2">
    <source>
        <dbReference type="EMBL" id="RUT65877.1"/>
    </source>
</evidence>
<name>A0A433ZUT9_MORMO</name>
<organism evidence="2 3">
    <name type="scientific">Morganella morganii</name>
    <name type="common">Proteus morganii</name>
    <dbReference type="NCBI Taxonomy" id="582"/>
    <lineage>
        <taxon>Bacteria</taxon>
        <taxon>Pseudomonadati</taxon>
        <taxon>Pseudomonadota</taxon>
        <taxon>Gammaproteobacteria</taxon>
        <taxon>Enterobacterales</taxon>
        <taxon>Morganellaceae</taxon>
        <taxon>Morganella</taxon>
    </lineage>
</organism>
<evidence type="ECO:0000313" key="3">
    <source>
        <dbReference type="Proteomes" id="UP000286908"/>
    </source>
</evidence>
<keyword evidence="1" id="KW-1133">Transmembrane helix</keyword>
<keyword evidence="1" id="KW-0472">Membrane</keyword>
<dbReference type="AlphaFoldDB" id="A0A433ZUT9"/>
<reference evidence="2 3" key="1">
    <citation type="submission" date="2017-08" db="EMBL/GenBank/DDBJ databases">
        <title>Draft genome sequence of pheromone producing symbiont Morganella morganii, of the female New Zealand grass grub Costelytra giveni.</title>
        <authorList>
            <person name="Laugraud A."/>
            <person name="Young S.D."/>
            <person name="Hurst M.H."/>
        </authorList>
    </citation>
    <scope>NUCLEOTIDE SEQUENCE [LARGE SCALE GENOMIC DNA]</scope>
    <source>
        <strain evidence="2 3">MMsCG</strain>
    </source>
</reference>
<comment type="caution">
    <text evidence="2">The sequence shown here is derived from an EMBL/GenBank/DDBJ whole genome shotgun (WGS) entry which is preliminary data.</text>
</comment>
<evidence type="ECO:0000256" key="1">
    <source>
        <dbReference type="SAM" id="Phobius"/>
    </source>
</evidence>
<protein>
    <submittedName>
        <fullName evidence="2">Uncharacterized protein</fullName>
    </submittedName>
</protein>
<accession>A0A433ZUT9</accession>
<gene>
    <name evidence="2" type="ORF">CKG00_05315</name>
</gene>
<sequence>MNRLLLEVGYKRSEIHQFRKLCASVNVDFDKKIIETAKKSFFYTLLFIFVALITIPLSFISKPTNDLFFMILPYILFGLFSLLFKTTREYLKFPGFI</sequence>
<proteinExistence type="predicted"/>
<dbReference type="Proteomes" id="UP000286908">
    <property type="component" value="Unassembled WGS sequence"/>
</dbReference>
<keyword evidence="1" id="KW-0812">Transmembrane</keyword>
<feature type="transmembrane region" description="Helical" evidence="1">
    <location>
        <begin position="41"/>
        <end position="61"/>
    </location>
</feature>
<feature type="transmembrane region" description="Helical" evidence="1">
    <location>
        <begin position="67"/>
        <end position="84"/>
    </location>
</feature>
<dbReference type="EMBL" id="NRQY01000001">
    <property type="protein sequence ID" value="RUT65877.1"/>
    <property type="molecule type" value="Genomic_DNA"/>
</dbReference>